<name>A0A7R7HUL9_9ACTN</name>
<proteinExistence type="inferred from homology"/>
<dbReference type="EMBL" id="AP023355">
    <property type="protein sequence ID" value="BCJ33112.1"/>
    <property type="molecule type" value="Genomic_DNA"/>
</dbReference>
<keyword evidence="5 7" id="KW-1133">Transmembrane helix</keyword>
<evidence type="ECO:0000256" key="4">
    <source>
        <dbReference type="ARBA" id="ARBA00022692"/>
    </source>
</evidence>
<dbReference type="GO" id="GO:0055085">
    <property type="term" value="P:transmembrane transport"/>
    <property type="evidence" value="ECO:0007669"/>
    <property type="project" value="InterPro"/>
</dbReference>
<reference evidence="10 11" key="1">
    <citation type="submission" date="2020-08" db="EMBL/GenBank/DDBJ databases">
        <title>Whole genome shotgun sequence of Actinocatenispora thailandica NBRC 105041.</title>
        <authorList>
            <person name="Komaki H."/>
            <person name="Tamura T."/>
        </authorList>
    </citation>
    <scope>NUCLEOTIDE SEQUENCE [LARGE SCALE GENOMIC DNA]</scope>
    <source>
        <strain evidence="10 11">NBRC 105041</strain>
    </source>
</reference>
<feature type="region of interest" description="Disordered" evidence="8">
    <location>
        <begin position="1"/>
        <end position="25"/>
    </location>
</feature>
<dbReference type="PANTHER" id="PTHR43386:SF1">
    <property type="entry name" value="D,D-DIPEPTIDE TRANSPORT SYSTEM PERMEASE PROTEIN DDPC-RELATED"/>
    <property type="match status" value="1"/>
</dbReference>
<dbReference type="CDD" id="cd06261">
    <property type="entry name" value="TM_PBP2"/>
    <property type="match status" value="1"/>
</dbReference>
<dbReference type="InterPro" id="IPR035906">
    <property type="entry name" value="MetI-like_sf"/>
</dbReference>
<dbReference type="Pfam" id="PF00528">
    <property type="entry name" value="BPD_transp_1"/>
    <property type="match status" value="1"/>
</dbReference>
<evidence type="ECO:0000256" key="1">
    <source>
        <dbReference type="ARBA" id="ARBA00004651"/>
    </source>
</evidence>
<evidence type="ECO:0000256" key="6">
    <source>
        <dbReference type="ARBA" id="ARBA00023136"/>
    </source>
</evidence>
<evidence type="ECO:0000259" key="9">
    <source>
        <dbReference type="PROSITE" id="PS50928"/>
    </source>
</evidence>
<dbReference type="PROSITE" id="PS50928">
    <property type="entry name" value="ABC_TM1"/>
    <property type="match status" value="1"/>
</dbReference>
<evidence type="ECO:0000256" key="8">
    <source>
        <dbReference type="SAM" id="MobiDB-lite"/>
    </source>
</evidence>
<keyword evidence="3" id="KW-1003">Cell membrane</keyword>
<evidence type="ECO:0000256" key="7">
    <source>
        <dbReference type="RuleBase" id="RU363032"/>
    </source>
</evidence>
<dbReference type="InterPro" id="IPR000515">
    <property type="entry name" value="MetI-like"/>
</dbReference>
<keyword evidence="2 7" id="KW-0813">Transport</keyword>
<feature type="transmembrane region" description="Helical" evidence="7">
    <location>
        <begin position="59"/>
        <end position="80"/>
    </location>
</feature>
<feature type="transmembrane region" description="Helical" evidence="7">
    <location>
        <begin position="315"/>
        <end position="335"/>
    </location>
</feature>
<dbReference type="AlphaFoldDB" id="A0A7R7HUL9"/>
<protein>
    <submittedName>
        <fullName evidence="10">Peptide ABC transporter permease</fullName>
    </submittedName>
</protein>
<feature type="transmembrane region" description="Helical" evidence="7">
    <location>
        <begin position="137"/>
        <end position="162"/>
    </location>
</feature>
<keyword evidence="11" id="KW-1185">Reference proteome</keyword>
<evidence type="ECO:0000313" key="11">
    <source>
        <dbReference type="Proteomes" id="UP000611640"/>
    </source>
</evidence>
<comment type="similarity">
    <text evidence="7">Belongs to the binding-protein-dependent transport system permease family.</text>
</comment>
<dbReference type="PANTHER" id="PTHR43386">
    <property type="entry name" value="OLIGOPEPTIDE TRANSPORT SYSTEM PERMEASE PROTEIN APPC"/>
    <property type="match status" value="1"/>
</dbReference>
<feature type="transmembrane region" description="Helical" evidence="7">
    <location>
        <begin position="205"/>
        <end position="223"/>
    </location>
</feature>
<dbReference type="Gene3D" id="1.10.3720.10">
    <property type="entry name" value="MetI-like"/>
    <property type="match status" value="1"/>
</dbReference>
<accession>A0A7R7HUL9</accession>
<feature type="domain" description="ABC transmembrane type-1" evidence="9">
    <location>
        <begin position="133"/>
        <end position="335"/>
    </location>
</feature>
<dbReference type="KEGG" id="atl:Athai_06150"/>
<gene>
    <name evidence="10" type="ORF">Athai_06150</name>
</gene>
<keyword evidence="4 7" id="KW-0812">Transmembrane</keyword>
<evidence type="ECO:0000256" key="3">
    <source>
        <dbReference type="ARBA" id="ARBA00022475"/>
    </source>
</evidence>
<comment type="subcellular location">
    <subcellularLocation>
        <location evidence="1 7">Cell membrane</location>
        <topology evidence="1 7">Multi-pass membrane protein</topology>
    </subcellularLocation>
</comment>
<feature type="transmembrane region" description="Helical" evidence="7">
    <location>
        <begin position="168"/>
        <end position="193"/>
    </location>
</feature>
<evidence type="ECO:0000256" key="5">
    <source>
        <dbReference type="ARBA" id="ARBA00022989"/>
    </source>
</evidence>
<organism evidence="10 11">
    <name type="scientific">Actinocatenispora thailandica</name>
    <dbReference type="NCBI Taxonomy" id="227318"/>
    <lineage>
        <taxon>Bacteria</taxon>
        <taxon>Bacillati</taxon>
        <taxon>Actinomycetota</taxon>
        <taxon>Actinomycetes</taxon>
        <taxon>Micromonosporales</taxon>
        <taxon>Micromonosporaceae</taxon>
        <taxon>Actinocatenispora</taxon>
    </lineage>
</organism>
<dbReference type="GO" id="GO:0005886">
    <property type="term" value="C:plasma membrane"/>
    <property type="evidence" value="ECO:0007669"/>
    <property type="project" value="UniProtKB-SubCell"/>
</dbReference>
<keyword evidence="6 7" id="KW-0472">Membrane</keyword>
<dbReference type="InterPro" id="IPR025966">
    <property type="entry name" value="OppC_N"/>
</dbReference>
<dbReference type="RefSeq" id="WP_203960054.1">
    <property type="nucleotide sequence ID" value="NZ_AP023355.1"/>
</dbReference>
<sequence length="348" mass="37010">MTQTPLGPHDQAEPPGGGIAVGEVPAVEDGDSTAGTAGAAIVGRSPGQLAWIRLKRDRVALVSGIVLVIMFVLAIAAPLISKLYGANATDQHSDLLDTSGYPLGYLGGISGSHWLGLEPQLGRDVLMQLIYGMRTSLVIAFLAAIITISIGIIIGIVAGYAGGIIDSIINWFIDLVLAFPFFIFCLAAIPVITNKVYGERGDVSALFRVGLIIGVFACFSWTYPARLVRGQVLSLREREFVEAARAAGAGMGHILFRQLLPNIWAPILVVFSLNVPQFITGEAALSFLNIGVVEPTPDLGRMINNGTTFLQTDPFYTMVSGATILILVLAFNLFGDSVRDALDPKSSR</sequence>
<dbReference type="InterPro" id="IPR050366">
    <property type="entry name" value="BP-dependent_transpt_permease"/>
</dbReference>
<dbReference type="Proteomes" id="UP000611640">
    <property type="component" value="Chromosome"/>
</dbReference>
<dbReference type="Pfam" id="PF12911">
    <property type="entry name" value="OppC_N"/>
    <property type="match status" value="1"/>
</dbReference>
<evidence type="ECO:0000313" key="10">
    <source>
        <dbReference type="EMBL" id="BCJ33112.1"/>
    </source>
</evidence>
<evidence type="ECO:0000256" key="2">
    <source>
        <dbReference type="ARBA" id="ARBA00022448"/>
    </source>
</evidence>
<dbReference type="SUPFAM" id="SSF161098">
    <property type="entry name" value="MetI-like"/>
    <property type="match status" value="1"/>
</dbReference>